<dbReference type="GO" id="GO:1990281">
    <property type="term" value="C:efflux pump complex"/>
    <property type="evidence" value="ECO:0007669"/>
    <property type="project" value="TreeGrafter"/>
</dbReference>
<evidence type="ECO:0000256" key="1">
    <source>
        <dbReference type="ARBA" id="ARBA00004236"/>
    </source>
</evidence>
<dbReference type="GO" id="GO:1990961">
    <property type="term" value="P:xenobiotic detoxification by transmembrane export across the plasma membrane"/>
    <property type="evidence" value="ECO:0007669"/>
    <property type="project" value="InterPro"/>
</dbReference>
<dbReference type="GO" id="GO:0019898">
    <property type="term" value="C:extrinsic component of membrane"/>
    <property type="evidence" value="ECO:0007669"/>
    <property type="project" value="InterPro"/>
</dbReference>
<evidence type="ECO:0000259" key="9">
    <source>
        <dbReference type="Pfam" id="PF25944"/>
    </source>
</evidence>
<keyword evidence="3" id="KW-0813">Transport</keyword>
<feature type="domain" description="Multidrug resistance protein MdtA-like beta-barrel" evidence="9">
    <location>
        <begin position="234"/>
        <end position="310"/>
    </location>
</feature>
<dbReference type="Gene3D" id="2.40.50.100">
    <property type="match status" value="1"/>
</dbReference>
<evidence type="ECO:0000259" key="10">
    <source>
        <dbReference type="Pfam" id="PF25967"/>
    </source>
</evidence>
<dbReference type="GO" id="GO:1990195">
    <property type="term" value="C:macrolide transmembrane transporter complex"/>
    <property type="evidence" value="ECO:0007669"/>
    <property type="project" value="InterPro"/>
</dbReference>
<evidence type="ECO:0000256" key="5">
    <source>
        <dbReference type="SAM" id="Coils"/>
    </source>
</evidence>
<evidence type="ECO:0000256" key="3">
    <source>
        <dbReference type="ARBA" id="ARBA00022448"/>
    </source>
</evidence>
<dbReference type="RefSeq" id="WP_110522661.1">
    <property type="nucleotide sequence ID" value="NZ_QKOE01000001.1"/>
</dbReference>
<keyword evidence="4 5" id="KW-0175">Coiled coil</keyword>
<evidence type="ECO:0000259" key="8">
    <source>
        <dbReference type="Pfam" id="PF25917"/>
    </source>
</evidence>
<feature type="region of interest" description="Disordered" evidence="6">
    <location>
        <begin position="330"/>
        <end position="399"/>
    </location>
</feature>
<dbReference type="InterPro" id="IPR058626">
    <property type="entry name" value="MdtA-like_b-barrel"/>
</dbReference>
<evidence type="ECO:0000313" key="11">
    <source>
        <dbReference type="EMBL" id="PZA18360.1"/>
    </source>
</evidence>
<feature type="transmembrane region" description="Helical" evidence="7">
    <location>
        <begin position="16"/>
        <end position="35"/>
    </location>
</feature>
<sequence>MNTSAPSRRPPPSRKAPVLIVAGLALAIAAGWFGWQKFASKGDPTAGLQFATVQRGDIEDVVTATGTLQPRDYVDVGAQVSGQLKKIHVEVGSVVKAGDLLAEIDPTVYLSRVDASRAQLRNLRAQLKDRESQLILAQIQFRRQTALMAEDATTTESLQQAEASLKSAEASLEALRAQIEQNESSLRADEANLQYARILSPMSGTVVSITARQGQTLNTNQSAPTVLRVADLNTMTVQTQVSEADISRLRPGMEAYFTTLGGQGQRWYGKLNKIEPTPTVTNNVVLYNALFDVPNENGRLMTSMTAQVYFVVAQARDVLQVPMGALTVGNRGSRQPGAQTASAQAPASTPAGGVTTMQGPAAASATPRSEMSDSERTARREQRRPREGGDMPVRTRPATVKVQDAEGTITERNITIGVTSRVQAQVVEGLAEGDKVVVGIAGSGPTGNTGQPRQPGMPGPGPRP</sequence>
<evidence type="ECO:0000256" key="4">
    <source>
        <dbReference type="ARBA" id="ARBA00023054"/>
    </source>
</evidence>
<feature type="coiled-coil region" evidence="5">
    <location>
        <begin position="110"/>
        <end position="192"/>
    </location>
</feature>
<reference evidence="11 12" key="1">
    <citation type="submission" date="2018-06" db="EMBL/GenBank/DDBJ databases">
        <title>Azoarcus communis strain SWub3 genome.</title>
        <authorList>
            <person name="Zorraquino Salvo V."/>
            <person name="Toubiana D."/>
            <person name="Blumwald E."/>
        </authorList>
    </citation>
    <scope>NUCLEOTIDE SEQUENCE [LARGE SCALE GENOMIC DNA]</scope>
    <source>
        <strain evidence="11 12">SWub3</strain>
    </source>
</reference>
<feature type="domain" description="Multidrug resistance protein MdtA-like barrel-sandwich hybrid" evidence="8">
    <location>
        <begin position="74"/>
        <end position="227"/>
    </location>
</feature>
<dbReference type="Gene3D" id="2.40.30.170">
    <property type="match status" value="1"/>
</dbReference>
<gene>
    <name evidence="11" type="ORF">DNK49_02195</name>
</gene>
<feature type="compositionally biased region" description="Low complexity" evidence="6">
    <location>
        <begin position="335"/>
        <end position="353"/>
    </location>
</feature>
<accession>A0A323V2U5</accession>
<dbReference type="InterPro" id="IPR058625">
    <property type="entry name" value="MdtA-like_BSH"/>
</dbReference>
<organism evidence="11 12">
    <name type="scientific">Parazoarcus communis SWub3 = DSM 12120</name>
    <dbReference type="NCBI Taxonomy" id="1121029"/>
    <lineage>
        <taxon>Bacteria</taxon>
        <taxon>Pseudomonadati</taxon>
        <taxon>Pseudomonadota</taxon>
        <taxon>Betaproteobacteria</taxon>
        <taxon>Rhodocyclales</taxon>
        <taxon>Zoogloeaceae</taxon>
        <taxon>Parazoarcus</taxon>
    </lineage>
</organism>
<comment type="caution">
    <text evidence="11">The sequence shown here is derived from an EMBL/GenBank/DDBJ whole genome shotgun (WGS) entry which is preliminary data.</text>
</comment>
<dbReference type="SUPFAM" id="SSF111369">
    <property type="entry name" value="HlyD-like secretion proteins"/>
    <property type="match status" value="1"/>
</dbReference>
<dbReference type="Gene3D" id="6.10.140.1990">
    <property type="match status" value="1"/>
</dbReference>
<dbReference type="AlphaFoldDB" id="A0A323V2U5"/>
<dbReference type="InterPro" id="IPR030190">
    <property type="entry name" value="MacA_alpha-hairpin_sf"/>
</dbReference>
<dbReference type="InterPro" id="IPR058627">
    <property type="entry name" value="MdtA-like_C"/>
</dbReference>
<dbReference type="NCBIfam" id="TIGR01730">
    <property type="entry name" value="RND_mfp"/>
    <property type="match status" value="1"/>
</dbReference>
<dbReference type="PANTHER" id="PTHR30469">
    <property type="entry name" value="MULTIDRUG RESISTANCE PROTEIN MDTA"/>
    <property type="match status" value="1"/>
</dbReference>
<dbReference type="GO" id="GO:0015562">
    <property type="term" value="F:efflux transmembrane transporter activity"/>
    <property type="evidence" value="ECO:0007669"/>
    <property type="project" value="TreeGrafter"/>
</dbReference>
<keyword evidence="7" id="KW-1133">Transmembrane helix</keyword>
<dbReference type="Pfam" id="PF25967">
    <property type="entry name" value="RND-MFP_C"/>
    <property type="match status" value="1"/>
</dbReference>
<dbReference type="Pfam" id="PF25944">
    <property type="entry name" value="Beta-barrel_RND"/>
    <property type="match status" value="1"/>
</dbReference>
<comment type="subcellular location">
    <subcellularLocation>
        <location evidence="1">Cell membrane</location>
    </subcellularLocation>
</comment>
<dbReference type="OrthoDB" id="9784484at2"/>
<name>A0A323V2U5_9RHOO</name>
<dbReference type="Proteomes" id="UP000248259">
    <property type="component" value="Unassembled WGS sequence"/>
</dbReference>
<evidence type="ECO:0000256" key="7">
    <source>
        <dbReference type="SAM" id="Phobius"/>
    </source>
</evidence>
<keyword evidence="7" id="KW-0472">Membrane</keyword>
<feature type="domain" description="Multidrug resistance protein MdtA-like C-terminal permuted SH3" evidence="10">
    <location>
        <begin position="391"/>
        <end position="439"/>
    </location>
</feature>
<dbReference type="EMBL" id="QKOE01000001">
    <property type="protein sequence ID" value="PZA18360.1"/>
    <property type="molecule type" value="Genomic_DNA"/>
</dbReference>
<proteinExistence type="inferred from homology"/>
<evidence type="ECO:0000256" key="6">
    <source>
        <dbReference type="SAM" id="MobiDB-lite"/>
    </source>
</evidence>
<protein>
    <submittedName>
        <fullName evidence="11">Efflux transporter periplasmic adaptor subunit</fullName>
    </submittedName>
</protein>
<dbReference type="GO" id="GO:0030313">
    <property type="term" value="C:cell envelope"/>
    <property type="evidence" value="ECO:0007669"/>
    <property type="project" value="UniProtKB-SubCell"/>
</dbReference>
<dbReference type="InterPro" id="IPR006143">
    <property type="entry name" value="RND_pump_MFP"/>
</dbReference>
<feature type="region of interest" description="Disordered" evidence="6">
    <location>
        <begin position="438"/>
        <end position="464"/>
    </location>
</feature>
<keyword evidence="12" id="KW-1185">Reference proteome</keyword>
<evidence type="ECO:0000313" key="12">
    <source>
        <dbReference type="Proteomes" id="UP000248259"/>
    </source>
</evidence>
<comment type="similarity">
    <text evidence="2">Belongs to the membrane fusion protein (MFP) (TC 8.A.1) family.</text>
</comment>
<feature type="compositionally biased region" description="Basic and acidic residues" evidence="6">
    <location>
        <begin position="370"/>
        <end position="389"/>
    </location>
</feature>
<keyword evidence="7" id="KW-0812">Transmembrane</keyword>
<dbReference type="PANTHER" id="PTHR30469:SF33">
    <property type="entry name" value="SLR1207 PROTEIN"/>
    <property type="match status" value="1"/>
</dbReference>
<evidence type="ECO:0000256" key="2">
    <source>
        <dbReference type="ARBA" id="ARBA00009477"/>
    </source>
</evidence>
<dbReference type="Gene3D" id="2.40.420.20">
    <property type="match status" value="1"/>
</dbReference>
<dbReference type="Pfam" id="PF25917">
    <property type="entry name" value="BSH_RND"/>
    <property type="match status" value="1"/>
</dbReference>
<feature type="compositionally biased region" description="Pro residues" evidence="6">
    <location>
        <begin position="455"/>
        <end position="464"/>
    </location>
</feature>